<comment type="subcellular location">
    <subcellularLocation>
        <location evidence="1">Mitochondrion membrane</location>
    </subcellularLocation>
</comment>
<evidence type="ECO:0000256" key="7">
    <source>
        <dbReference type="ARBA" id="ARBA00023136"/>
    </source>
</evidence>
<proteinExistence type="predicted"/>
<dbReference type="InterPro" id="IPR008688">
    <property type="entry name" value="ATP_synth_Bsub_B/MI25"/>
</dbReference>
<keyword evidence="3" id="KW-0138">CF(0)</keyword>
<dbReference type="GO" id="GO:0031966">
    <property type="term" value="C:mitochondrial membrane"/>
    <property type="evidence" value="ECO:0007669"/>
    <property type="project" value="UniProtKB-SubCell"/>
</dbReference>
<dbReference type="GeneID" id="36948914"/>
<dbReference type="AlphaFoldDB" id="A0A2S1PUN3"/>
<keyword evidence="4" id="KW-0375">Hydrogen ion transport</keyword>
<dbReference type="RefSeq" id="YP_009490399.1">
    <property type="nucleotide sequence ID" value="NC_037890.1"/>
</dbReference>
<protein>
    <submittedName>
        <fullName evidence="8">Ymf39</fullName>
    </submittedName>
</protein>
<keyword evidence="5" id="KW-0406">Ion transport</keyword>
<dbReference type="GO" id="GO:0015078">
    <property type="term" value="F:proton transmembrane transporter activity"/>
    <property type="evidence" value="ECO:0007669"/>
    <property type="project" value="InterPro"/>
</dbReference>
<dbReference type="Pfam" id="PF05405">
    <property type="entry name" value="Mt_ATP-synt_B"/>
    <property type="match status" value="1"/>
</dbReference>
<accession>A0A2S1PUN3</accession>
<name>A0A2S1PUN3_9FLOR</name>
<sequence length="180" mass="21135">MLNFSIGVILSLILISKNFILLNEETLILLCFITFCWISFTKLKDSFNTDFESQKKEIEARFLESFKSIVNSLIAGLKWQKLYPILITNFGLLEKLFSALSSKMIQQVPSIQNRELQKTYFKKLSFTKRLEEQTSKVISLVLVKKIEKITSLKYFYLTRIKIATFQCNYKIALREYIETI</sequence>
<keyword evidence="2" id="KW-0813">Transport</keyword>
<evidence type="ECO:0000256" key="2">
    <source>
        <dbReference type="ARBA" id="ARBA00022448"/>
    </source>
</evidence>
<gene>
    <name evidence="8" type="primary">ymf39</name>
    <name evidence="8" type="ORF">GrspinCDS015</name>
</gene>
<dbReference type="GO" id="GO:0015986">
    <property type="term" value="P:proton motive force-driven ATP synthesis"/>
    <property type="evidence" value="ECO:0007669"/>
    <property type="project" value="InterPro"/>
</dbReference>
<geneLocation type="mitochondrion" evidence="8"/>
<keyword evidence="7" id="KW-0472">Membrane</keyword>
<dbReference type="GO" id="GO:0045259">
    <property type="term" value="C:proton-transporting ATP synthase complex"/>
    <property type="evidence" value="ECO:0007669"/>
    <property type="project" value="UniProtKB-KW"/>
</dbReference>
<evidence type="ECO:0000256" key="4">
    <source>
        <dbReference type="ARBA" id="ARBA00022781"/>
    </source>
</evidence>
<evidence type="ECO:0000256" key="6">
    <source>
        <dbReference type="ARBA" id="ARBA00023128"/>
    </source>
</evidence>
<organism evidence="8">
    <name type="scientific">Gracilaria spinulosa</name>
    <dbReference type="NCBI Taxonomy" id="172972"/>
    <lineage>
        <taxon>Eukaryota</taxon>
        <taxon>Rhodophyta</taxon>
        <taxon>Florideophyceae</taxon>
        <taxon>Rhodymeniophycidae</taxon>
        <taxon>Gracilariales</taxon>
        <taxon>Gracilariaceae</taxon>
        <taxon>Gracilaria</taxon>
    </lineage>
</organism>
<evidence type="ECO:0000313" key="8">
    <source>
        <dbReference type="EMBL" id="AWH62540.1"/>
    </source>
</evidence>
<evidence type="ECO:0000256" key="1">
    <source>
        <dbReference type="ARBA" id="ARBA00004325"/>
    </source>
</evidence>
<keyword evidence="6 8" id="KW-0496">Mitochondrion</keyword>
<evidence type="ECO:0000256" key="5">
    <source>
        <dbReference type="ARBA" id="ARBA00023065"/>
    </source>
</evidence>
<dbReference type="EMBL" id="MG592726">
    <property type="protein sequence ID" value="AWH62540.1"/>
    <property type="molecule type" value="Genomic_DNA"/>
</dbReference>
<evidence type="ECO:0000256" key="3">
    <source>
        <dbReference type="ARBA" id="ARBA00022547"/>
    </source>
</evidence>
<reference evidence="8" key="1">
    <citation type="submission" date="2017-11" db="EMBL/GenBank/DDBJ databases">
        <title>Complete Sequences of the Mitochondrial DNA of the Gracilaria spinulosa.</title>
        <authorList>
            <person name="Liu T."/>
            <person name="Liu C."/>
            <person name="Li Y."/>
        </authorList>
    </citation>
    <scope>NUCLEOTIDE SEQUENCE</scope>
</reference>